<accession>A0A564XWY6</accession>
<proteinExistence type="predicted"/>
<organism evidence="1 2">
    <name type="scientific">Hymenolepis diminuta</name>
    <name type="common">Rat tapeworm</name>
    <dbReference type="NCBI Taxonomy" id="6216"/>
    <lineage>
        <taxon>Eukaryota</taxon>
        <taxon>Metazoa</taxon>
        <taxon>Spiralia</taxon>
        <taxon>Lophotrochozoa</taxon>
        <taxon>Platyhelminthes</taxon>
        <taxon>Cestoda</taxon>
        <taxon>Eucestoda</taxon>
        <taxon>Cyclophyllidea</taxon>
        <taxon>Hymenolepididae</taxon>
        <taxon>Hymenolepis</taxon>
    </lineage>
</organism>
<dbReference type="AlphaFoldDB" id="A0A564XWY6"/>
<gene>
    <name evidence="1" type="ORF">WMSIL1_LOCUS782</name>
</gene>
<name>A0A564XWY6_HYMDI</name>
<reference evidence="1 2" key="1">
    <citation type="submission" date="2019-07" db="EMBL/GenBank/DDBJ databases">
        <authorList>
            <person name="Jastrzebski P J."/>
            <person name="Paukszto L."/>
            <person name="Jastrzebski P J."/>
        </authorList>
    </citation>
    <scope>NUCLEOTIDE SEQUENCE [LARGE SCALE GENOMIC DNA]</scope>
    <source>
        <strain evidence="1 2">WMS-il1</strain>
    </source>
</reference>
<protein>
    <submittedName>
        <fullName evidence="1">Uncharacterized protein</fullName>
    </submittedName>
</protein>
<keyword evidence="2" id="KW-1185">Reference proteome</keyword>
<evidence type="ECO:0000313" key="2">
    <source>
        <dbReference type="Proteomes" id="UP000321570"/>
    </source>
</evidence>
<sequence length="89" mass="9992">MWVRLGERMYVDENMPLPSQSECSQMETESLSAVVVAERLRVGLENLFDQALSESEDEIGTFVGNLANEMLNQSSLGLDQPVKELLMEI</sequence>
<evidence type="ECO:0000313" key="1">
    <source>
        <dbReference type="EMBL" id="VUZ39517.1"/>
    </source>
</evidence>
<dbReference type="EMBL" id="CABIJS010000017">
    <property type="protein sequence ID" value="VUZ39517.1"/>
    <property type="molecule type" value="Genomic_DNA"/>
</dbReference>
<dbReference type="Proteomes" id="UP000321570">
    <property type="component" value="Unassembled WGS sequence"/>
</dbReference>